<gene>
    <name evidence="2" type="ORF">JO379_000476</name>
</gene>
<feature type="transmembrane region" description="Helical" evidence="1">
    <location>
        <begin position="129"/>
        <end position="150"/>
    </location>
</feature>
<accession>A0ABS4XXM0</accession>
<keyword evidence="1" id="KW-1133">Transmembrane helix</keyword>
<keyword evidence="3" id="KW-1185">Reference proteome</keyword>
<evidence type="ECO:0000313" key="3">
    <source>
        <dbReference type="Proteomes" id="UP001519291"/>
    </source>
</evidence>
<organism evidence="2 3">
    <name type="scientific">Streptomyces syringium</name>
    <dbReference type="NCBI Taxonomy" id="76729"/>
    <lineage>
        <taxon>Bacteria</taxon>
        <taxon>Bacillati</taxon>
        <taxon>Actinomycetota</taxon>
        <taxon>Actinomycetes</taxon>
        <taxon>Kitasatosporales</taxon>
        <taxon>Streptomycetaceae</taxon>
        <taxon>Streptomyces</taxon>
    </lineage>
</organism>
<dbReference type="Proteomes" id="UP001519291">
    <property type="component" value="Unassembled WGS sequence"/>
</dbReference>
<evidence type="ECO:0000256" key="1">
    <source>
        <dbReference type="SAM" id="Phobius"/>
    </source>
</evidence>
<keyword evidence="1" id="KW-0472">Membrane</keyword>
<keyword evidence="1" id="KW-0812">Transmembrane</keyword>
<feature type="transmembrane region" description="Helical" evidence="1">
    <location>
        <begin position="41"/>
        <end position="62"/>
    </location>
</feature>
<sequence length="257" mass="26537">MPVTTPFGGWVPVRATALVCMLEASSHTCFRQQVLGGVMCWSATADLVAGSGIAAVGVVCVVRLRRARDLPLGALPLLLGTHQIVESAVWRSGGGTGPATLAWAVIALPLLAVWVPFGVWLAAPPAARSRLVAPAAVGIATSGVLAYFLGTRPVTAQIRGHTLGYVLDLPHAPLIVGGYLLATVGSLLLGGDPLLRLLGVLVAAGAVICAALWRLEFISTWCAFAAVAAVVMLAWVRRRPDGPVPPRLSGARSPAGR</sequence>
<feature type="transmembrane region" description="Helical" evidence="1">
    <location>
        <begin position="162"/>
        <end position="182"/>
    </location>
</feature>
<feature type="transmembrane region" description="Helical" evidence="1">
    <location>
        <begin position="194"/>
        <end position="213"/>
    </location>
</feature>
<evidence type="ECO:0000313" key="2">
    <source>
        <dbReference type="EMBL" id="MBP2401007.1"/>
    </source>
</evidence>
<dbReference type="EMBL" id="JAGIOH010000001">
    <property type="protein sequence ID" value="MBP2401007.1"/>
    <property type="molecule type" value="Genomic_DNA"/>
</dbReference>
<comment type="caution">
    <text evidence="2">The sequence shown here is derived from an EMBL/GenBank/DDBJ whole genome shotgun (WGS) entry which is preliminary data.</text>
</comment>
<reference evidence="2 3" key="1">
    <citation type="submission" date="2021-03" db="EMBL/GenBank/DDBJ databases">
        <title>Sequencing the genomes of 1000 actinobacteria strains.</title>
        <authorList>
            <person name="Klenk H.-P."/>
        </authorList>
    </citation>
    <scope>NUCLEOTIDE SEQUENCE [LARGE SCALE GENOMIC DNA]</scope>
    <source>
        <strain evidence="2 3">DSM 41480</strain>
    </source>
</reference>
<proteinExistence type="predicted"/>
<protein>
    <submittedName>
        <fullName evidence="2">Uncharacterized protein</fullName>
    </submittedName>
</protein>
<feature type="transmembrane region" description="Helical" evidence="1">
    <location>
        <begin position="101"/>
        <end position="123"/>
    </location>
</feature>
<feature type="transmembrane region" description="Helical" evidence="1">
    <location>
        <begin position="218"/>
        <end position="236"/>
    </location>
</feature>
<dbReference type="InterPro" id="IPR046737">
    <property type="entry name" value="DUF6629"/>
</dbReference>
<dbReference type="Pfam" id="PF20334">
    <property type="entry name" value="DUF6629"/>
    <property type="match status" value="1"/>
</dbReference>
<name>A0ABS4XXM0_9ACTN</name>